<dbReference type="Proteomes" id="UP001419268">
    <property type="component" value="Unassembled WGS sequence"/>
</dbReference>
<proteinExistence type="predicted"/>
<gene>
    <name evidence="1" type="ORF">Scep_019747</name>
</gene>
<dbReference type="AlphaFoldDB" id="A0AAP0IBG7"/>
<accession>A0AAP0IBG7</accession>
<evidence type="ECO:0000313" key="1">
    <source>
        <dbReference type="EMBL" id="KAK9112228.1"/>
    </source>
</evidence>
<dbReference type="EMBL" id="JBBNAG010000008">
    <property type="protein sequence ID" value="KAK9112228.1"/>
    <property type="molecule type" value="Genomic_DNA"/>
</dbReference>
<sequence>MNEMVGPIPALSDLEPSLLAELEAAAQAYDRRPGSQGPRGAEVKSSTFSHLYFLAEMKEVAQQFDVTQVPNVANKQIV</sequence>
<evidence type="ECO:0000313" key="2">
    <source>
        <dbReference type="Proteomes" id="UP001419268"/>
    </source>
</evidence>
<keyword evidence="2" id="KW-1185">Reference proteome</keyword>
<organism evidence="1 2">
    <name type="scientific">Stephania cephalantha</name>
    <dbReference type="NCBI Taxonomy" id="152367"/>
    <lineage>
        <taxon>Eukaryota</taxon>
        <taxon>Viridiplantae</taxon>
        <taxon>Streptophyta</taxon>
        <taxon>Embryophyta</taxon>
        <taxon>Tracheophyta</taxon>
        <taxon>Spermatophyta</taxon>
        <taxon>Magnoliopsida</taxon>
        <taxon>Ranunculales</taxon>
        <taxon>Menispermaceae</taxon>
        <taxon>Menispermoideae</taxon>
        <taxon>Cissampelideae</taxon>
        <taxon>Stephania</taxon>
    </lineage>
</organism>
<reference evidence="1 2" key="1">
    <citation type="submission" date="2024-01" db="EMBL/GenBank/DDBJ databases">
        <title>Genome assemblies of Stephania.</title>
        <authorList>
            <person name="Yang L."/>
        </authorList>
    </citation>
    <scope>NUCLEOTIDE SEQUENCE [LARGE SCALE GENOMIC DNA]</scope>
    <source>
        <strain evidence="1">JXDWG</strain>
        <tissue evidence="1">Leaf</tissue>
    </source>
</reference>
<name>A0AAP0IBG7_9MAGN</name>
<protein>
    <submittedName>
        <fullName evidence="1">Uncharacterized protein</fullName>
    </submittedName>
</protein>
<comment type="caution">
    <text evidence="1">The sequence shown here is derived from an EMBL/GenBank/DDBJ whole genome shotgun (WGS) entry which is preliminary data.</text>
</comment>